<protein>
    <submittedName>
        <fullName evidence="1">Uncharacterized protein</fullName>
    </submittedName>
</protein>
<comment type="caution">
    <text evidence="1">The sequence shown here is derived from an EMBL/GenBank/DDBJ whole genome shotgun (WGS) entry which is preliminary data.</text>
</comment>
<dbReference type="AlphaFoldDB" id="A0A2W2F6T3"/>
<evidence type="ECO:0000313" key="2">
    <source>
        <dbReference type="Proteomes" id="UP000248924"/>
    </source>
</evidence>
<evidence type="ECO:0000313" key="1">
    <source>
        <dbReference type="EMBL" id="PZG23815.1"/>
    </source>
</evidence>
<gene>
    <name evidence="1" type="ORF">C1I95_02755</name>
</gene>
<dbReference type="EMBL" id="POTY01000007">
    <property type="protein sequence ID" value="PZG23815.1"/>
    <property type="molecule type" value="Genomic_DNA"/>
</dbReference>
<proteinExistence type="predicted"/>
<keyword evidence="2" id="KW-1185">Reference proteome</keyword>
<sequence>MWYDDRAWWLSIVEFQPGRGLGTYLNVGAMWLWAKRDHWAFDEGSRLYWRDDGSFVTRPPVGERGWSQHVDFLKPDQFFRDVTLTAGVAAGRIVELRAQFPHVGAVAESLTSRAARPDESLLWHAYHAGTAAAVCGDVMPARQHLTHVVSADLAASWERALAAQASDLLGLMDDRVALHERLVQTVNQTRKRLKLPVAALGYDEIGF</sequence>
<dbReference type="Proteomes" id="UP000248924">
    <property type="component" value="Unassembled WGS sequence"/>
</dbReference>
<organism evidence="1 2">
    <name type="scientific">Micromonospora craterilacus</name>
    <dbReference type="NCBI Taxonomy" id="1655439"/>
    <lineage>
        <taxon>Bacteria</taxon>
        <taxon>Bacillati</taxon>
        <taxon>Actinomycetota</taxon>
        <taxon>Actinomycetes</taxon>
        <taxon>Micromonosporales</taxon>
        <taxon>Micromonosporaceae</taxon>
        <taxon>Micromonospora</taxon>
    </lineage>
</organism>
<reference evidence="1 2" key="1">
    <citation type="submission" date="2018-01" db="EMBL/GenBank/DDBJ databases">
        <title>Draft genome sequence of Jishengella sp. NA12.</title>
        <authorList>
            <person name="Sahin N."/>
            <person name="Ay H."/>
            <person name="Saygin H."/>
        </authorList>
    </citation>
    <scope>NUCLEOTIDE SEQUENCE [LARGE SCALE GENOMIC DNA]</scope>
    <source>
        <strain evidence="1 2">NA12</strain>
    </source>
</reference>
<accession>A0A2W2F6T3</accession>
<name>A0A2W2F6T3_9ACTN</name>